<reference evidence="1" key="1">
    <citation type="journal article" date="2014" name="Genome Announc.">
        <title>Draft Genome Sequences of Three Alkaliphilic Bacillus Strains, Bacillus wakoensis JCM 9140T, Bacillus akibai JCM 9157T, and Bacillus hemicellulosilyticus JCM 9152T.</title>
        <authorList>
            <person name="Yuki M."/>
            <person name="Oshima K."/>
            <person name="Suda W."/>
            <person name="Oshida Y."/>
            <person name="Kitamura K."/>
            <person name="Iida T."/>
            <person name="Hattori M."/>
            <person name="Ohkuma M."/>
        </authorList>
    </citation>
    <scope>NUCLEOTIDE SEQUENCE [LARGE SCALE GENOMIC DNA]</scope>
    <source>
        <strain evidence="1">JCM 9140</strain>
    </source>
</reference>
<dbReference type="Pfam" id="PF14044">
    <property type="entry name" value="NETI"/>
    <property type="match status" value="1"/>
</dbReference>
<dbReference type="EMBL" id="BAUT01000055">
    <property type="protein sequence ID" value="GAE27540.1"/>
    <property type="molecule type" value="Genomic_DNA"/>
</dbReference>
<evidence type="ECO:0000313" key="2">
    <source>
        <dbReference type="Proteomes" id="UP000018890"/>
    </source>
</evidence>
<dbReference type="InterPro" id="IPR025930">
    <property type="entry name" value="NETI"/>
</dbReference>
<dbReference type="Proteomes" id="UP000018890">
    <property type="component" value="Unassembled WGS sequence"/>
</dbReference>
<gene>
    <name evidence="1" type="ORF">JCM9140_3692</name>
</gene>
<comment type="caution">
    <text evidence="1">The sequence shown here is derived from an EMBL/GenBank/DDBJ whole genome shotgun (WGS) entry which is preliminary data.</text>
</comment>
<dbReference type="AlphaFoldDB" id="W4Q6F7"/>
<organism evidence="1 2">
    <name type="scientific">Halalkalibacter wakoensis JCM 9140</name>
    <dbReference type="NCBI Taxonomy" id="1236970"/>
    <lineage>
        <taxon>Bacteria</taxon>
        <taxon>Bacillati</taxon>
        <taxon>Bacillota</taxon>
        <taxon>Bacilli</taxon>
        <taxon>Bacillales</taxon>
        <taxon>Bacillaceae</taxon>
        <taxon>Halalkalibacter</taxon>
    </lineage>
</organism>
<accession>W4Q6F7</accession>
<keyword evidence="2" id="KW-1185">Reference proteome</keyword>
<dbReference type="STRING" id="1236970.JCM9140_3692"/>
<name>W4Q6F7_9BACI</name>
<evidence type="ECO:0000313" key="1">
    <source>
        <dbReference type="EMBL" id="GAE27540.1"/>
    </source>
</evidence>
<sequence>MNGGKTLTKKRKEQFEVGESETIEDCLGRMKEKGYQPIKRIEKPIFEEKMINAQKEYVPIRQKIIFEGILVESEQ</sequence>
<evidence type="ECO:0008006" key="3">
    <source>
        <dbReference type="Google" id="ProtNLM"/>
    </source>
</evidence>
<protein>
    <recommendedName>
        <fullName evidence="3">NETI motif-containing protein</fullName>
    </recommendedName>
</protein>
<proteinExistence type="predicted"/>